<evidence type="ECO:0000313" key="2">
    <source>
        <dbReference type="Proteomes" id="UP001314229"/>
    </source>
</evidence>
<organism evidence="1 2">
    <name type="scientific">Scomber scombrus</name>
    <name type="common">Atlantic mackerel</name>
    <name type="synonym">Scomber vernalis</name>
    <dbReference type="NCBI Taxonomy" id="13677"/>
    <lineage>
        <taxon>Eukaryota</taxon>
        <taxon>Metazoa</taxon>
        <taxon>Chordata</taxon>
        <taxon>Craniata</taxon>
        <taxon>Vertebrata</taxon>
        <taxon>Euteleostomi</taxon>
        <taxon>Actinopterygii</taxon>
        <taxon>Neopterygii</taxon>
        <taxon>Teleostei</taxon>
        <taxon>Neoteleostei</taxon>
        <taxon>Acanthomorphata</taxon>
        <taxon>Pelagiaria</taxon>
        <taxon>Scombriformes</taxon>
        <taxon>Scombridae</taxon>
        <taxon>Scomber</taxon>
    </lineage>
</organism>
<dbReference type="AlphaFoldDB" id="A0AAV1PRU0"/>
<dbReference type="EMBL" id="CAWUFR010000245">
    <property type="protein sequence ID" value="CAK6974040.1"/>
    <property type="molecule type" value="Genomic_DNA"/>
</dbReference>
<dbReference type="Proteomes" id="UP001314229">
    <property type="component" value="Unassembled WGS sequence"/>
</dbReference>
<name>A0AAV1PRU0_SCOSC</name>
<feature type="non-terminal residue" evidence="1">
    <location>
        <position position="62"/>
    </location>
</feature>
<accession>A0AAV1PRU0</accession>
<protein>
    <submittedName>
        <fullName evidence="1">Uncharacterized protein</fullName>
    </submittedName>
</protein>
<evidence type="ECO:0000313" key="1">
    <source>
        <dbReference type="EMBL" id="CAK6974040.1"/>
    </source>
</evidence>
<feature type="non-terminal residue" evidence="1">
    <location>
        <position position="1"/>
    </location>
</feature>
<proteinExistence type="predicted"/>
<reference evidence="1 2" key="1">
    <citation type="submission" date="2024-01" db="EMBL/GenBank/DDBJ databases">
        <authorList>
            <person name="Alioto T."/>
            <person name="Alioto T."/>
            <person name="Gomez Garrido J."/>
        </authorList>
    </citation>
    <scope>NUCLEOTIDE SEQUENCE [LARGE SCALE GENOMIC DNA]</scope>
</reference>
<comment type="caution">
    <text evidence="1">The sequence shown here is derived from an EMBL/GenBank/DDBJ whole genome shotgun (WGS) entry which is preliminary data.</text>
</comment>
<gene>
    <name evidence="1" type="ORF">FSCOSCO3_A030520</name>
</gene>
<sequence length="62" mass="6890">CMKGYSLATLERQAFNQLAPHITLAPVMSPEDGSRLHSETVKDNQSSLRDFIRTRSAAHFTG</sequence>
<keyword evidence="2" id="KW-1185">Reference proteome</keyword>